<dbReference type="Proteomes" id="UP001597187">
    <property type="component" value="Unassembled WGS sequence"/>
</dbReference>
<feature type="compositionally biased region" description="Basic and acidic residues" evidence="1">
    <location>
        <begin position="51"/>
        <end position="72"/>
    </location>
</feature>
<evidence type="ECO:0000313" key="4">
    <source>
        <dbReference type="EMBL" id="MFD1515753.1"/>
    </source>
</evidence>
<organism evidence="4 5">
    <name type="scientific">Halomarina rubra</name>
    <dbReference type="NCBI Taxonomy" id="2071873"/>
    <lineage>
        <taxon>Archaea</taxon>
        <taxon>Methanobacteriati</taxon>
        <taxon>Methanobacteriota</taxon>
        <taxon>Stenosarchaea group</taxon>
        <taxon>Halobacteria</taxon>
        <taxon>Halobacteriales</taxon>
        <taxon>Natronomonadaceae</taxon>
        <taxon>Halomarina</taxon>
    </lineage>
</organism>
<dbReference type="AlphaFoldDB" id="A0ABD6B0S9"/>
<dbReference type="Pfam" id="PF13559">
    <property type="entry name" value="DUF4129"/>
    <property type="match status" value="1"/>
</dbReference>
<evidence type="ECO:0000256" key="2">
    <source>
        <dbReference type="SAM" id="Phobius"/>
    </source>
</evidence>
<keyword evidence="2" id="KW-0812">Transmembrane</keyword>
<dbReference type="RefSeq" id="WP_250875677.1">
    <property type="nucleotide sequence ID" value="NZ_JALXFV010000011.1"/>
</dbReference>
<keyword evidence="5" id="KW-1185">Reference proteome</keyword>
<keyword evidence="2" id="KW-1133">Transmembrane helix</keyword>
<feature type="region of interest" description="Disordered" evidence="1">
    <location>
        <begin position="49"/>
        <end position="98"/>
    </location>
</feature>
<feature type="domain" description="Protein-glutamine gamma-glutamyltransferase-like C-terminal" evidence="3">
    <location>
        <begin position="168"/>
        <end position="234"/>
    </location>
</feature>
<name>A0ABD6B0S9_9EURY</name>
<accession>A0ABD6B0S9</accession>
<protein>
    <submittedName>
        <fullName evidence="4">DUF4129 domain-containing protein</fullName>
    </submittedName>
</protein>
<feature type="transmembrane region" description="Helical" evidence="2">
    <location>
        <begin position="108"/>
        <end position="129"/>
    </location>
</feature>
<evidence type="ECO:0000259" key="3">
    <source>
        <dbReference type="Pfam" id="PF13559"/>
    </source>
</evidence>
<feature type="compositionally biased region" description="Low complexity" evidence="1">
    <location>
        <begin position="74"/>
        <end position="90"/>
    </location>
</feature>
<keyword evidence="2" id="KW-0472">Membrane</keyword>
<sequence length="242" mass="26424">MSGDRVVALAVALLCIVAMGVSATTLESSLSSDPDEVIDLDFENVPFGNDQAKKVKEEVKTNKDAPKEEVKDTSPQQQSQSQQEQEQPDGGDQGPGEEQSLWDQLLDLLLALLPYLLAVLLLLAAAVVARRYGSRLLALFMALFPQRHGGEDTTGTEWVADPRNEIERAWLAMTDRAGIARPRQMTTAECADAAVAAGLDRDAVSSLRSVFENVRYGTQPITDEDARRARESLRRMNLGGKV</sequence>
<evidence type="ECO:0000256" key="1">
    <source>
        <dbReference type="SAM" id="MobiDB-lite"/>
    </source>
</evidence>
<dbReference type="InterPro" id="IPR025403">
    <property type="entry name" value="TgpA-like_C"/>
</dbReference>
<comment type="caution">
    <text evidence="4">The sequence shown here is derived from an EMBL/GenBank/DDBJ whole genome shotgun (WGS) entry which is preliminary data.</text>
</comment>
<dbReference type="EMBL" id="JBHUDC010000011">
    <property type="protein sequence ID" value="MFD1515753.1"/>
    <property type="molecule type" value="Genomic_DNA"/>
</dbReference>
<reference evidence="4 5" key="1">
    <citation type="journal article" date="2019" name="Int. J. Syst. Evol. Microbiol.">
        <title>The Global Catalogue of Microorganisms (GCM) 10K type strain sequencing project: providing services to taxonomists for standard genome sequencing and annotation.</title>
        <authorList>
            <consortium name="The Broad Institute Genomics Platform"/>
            <consortium name="The Broad Institute Genome Sequencing Center for Infectious Disease"/>
            <person name="Wu L."/>
            <person name="Ma J."/>
        </authorList>
    </citation>
    <scope>NUCLEOTIDE SEQUENCE [LARGE SCALE GENOMIC DNA]</scope>
    <source>
        <strain evidence="4 5">CGMCC 1.12563</strain>
    </source>
</reference>
<evidence type="ECO:0000313" key="5">
    <source>
        <dbReference type="Proteomes" id="UP001597187"/>
    </source>
</evidence>
<proteinExistence type="predicted"/>
<gene>
    <name evidence="4" type="ORF">ACFSBT_20935</name>
</gene>